<dbReference type="SUPFAM" id="SSF46894">
    <property type="entry name" value="C-terminal effector domain of the bipartite response regulators"/>
    <property type="match status" value="1"/>
</dbReference>
<comment type="caution">
    <text evidence="2">The sequence shown here is derived from an EMBL/GenBank/DDBJ whole genome shotgun (WGS) entry which is preliminary data.</text>
</comment>
<dbReference type="InterPro" id="IPR000792">
    <property type="entry name" value="Tscrpt_reg_LuxR_C"/>
</dbReference>
<dbReference type="SMART" id="SM00421">
    <property type="entry name" value="HTH_LUXR"/>
    <property type="match status" value="1"/>
</dbReference>
<accession>A0A841LC10</accession>
<dbReference type="AlphaFoldDB" id="A0A841LC10"/>
<keyword evidence="3" id="KW-1185">Reference proteome</keyword>
<dbReference type="InterPro" id="IPR016032">
    <property type="entry name" value="Sig_transdc_resp-reg_C-effctor"/>
</dbReference>
<dbReference type="Proteomes" id="UP000538147">
    <property type="component" value="Unassembled WGS sequence"/>
</dbReference>
<keyword evidence="2" id="KW-0238">DNA-binding</keyword>
<protein>
    <submittedName>
        <fullName evidence="2">DNA-binding CsgD family transcriptional regulator/PAS domain-containing protein</fullName>
    </submittedName>
</protein>
<proteinExistence type="predicted"/>
<evidence type="ECO:0000259" key="1">
    <source>
        <dbReference type="PROSITE" id="PS50043"/>
    </source>
</evidence>
<organism evidence="2 3">
    <name type="scientific">Polymorphobacter multimanifer</name>
    <dbReference type="NCBI Taxonomy" id="1070431"/>
    <lineage>
        <taxon>Bacteria</taxon>
        <taxon>Pseudomonadati</taxon>
        <taxon>Pseudomonadota</taxon>
        <taxon>Alphaproteobacteria</taxon>
        <taxon>Sphingomonadales</taxon>
        <taxon>Sphingosinicellaceae</taxon>
        <taxon>Polymorphobacter</taxon>
    </lineage>
</organism>
<evidence type="ECO:0000313" key="3">
    <source>
        <dbReference type="Proteomes" id="UP000538147"/>
    </source>
</evidence>
<dbReference type="CDD" id="cd06170">
    <property type="entry name" value="LuxR_C_like"/>
    <property type="match status" value="1"/>
</dbReference>
<reference evidence="2 3" key="1">
    <citation type="submission" date="2020-08" db="EMBL/GenBank/DDBJ databases">
        <title>Genomic Encyclopedia of Type Strains, Phase IV (KMG-IV): sequencing the most valuable type-strain genomes for metagenomic binning, comparative biology and taxonomic classification.</title>
        <authorList>
            <person name="Goeker M."/>
        </authorList>
    </citation>
    <scope>NUCLEOTIDE SEQUENCE [LARGE SCALE GENOMIC DNA]</scope>
    <source>
        <strain evidence="2 3">DSM 102189</strain>
    </source>
</reference>
<dbReference type="InterPro" id="IPR036388">
    <property type="entry name" value="WH-like_DNA-bd_sf"/>
</dbReference>
<dbReference type="RefSeq" id="WP_184202768.1">
    <property type="nucleotide sequence ID" value="NZ_BMOX01000063.1"/>
</dbReference>
<sequence length="384" mass="41000">MDSELLSRLIGLVYDCVIDPGLWGNTIAVIREELAFANASLSLQELPSGKVLLNVTSGIPDEWAQRISLYELDVLEQWGGPANAMALPLDEPAVLSQVNPEVLDLANYSNRYYTEWAKPQGLIDTLAIGLTRDARSIGALAFGRHESVGPIGPYEVRIARLLVPHLQRAAAISRLLELQSVKTAQFEIVLDALATPIFLVTADLGIVHANDGGRTMLTRGDVFSLQGITLRARARGVGNAIAAAVKQSTAPEANLGRKGFNIPLHSIDGDHGALHVLPLKHGDRRARIGSAAVAAIFVAPIAFNGDAQDVVAGLFGLTPSEARVFHHVAAGHTTLATASLLGIEHSTVRTHLLRVFSKTGVRRQAELVKLAASLTVPLRKSVAP</sequence>
<feature type="domain" description="HTH luxR-type" evidence="1">
    <location>
        <begin position="310"/>
        <end position="375"/>
    </location>
</feature>
<dbReference type="Gene3D" id="1.10.10.10">
    <property type="entry name" value="Winged helix-like DNA-binding domain superfamily/Winged helix DNA-binding domain"/>
    <property type="match status" value="1"/>
</dbReference>
<dbReference type="PROSITE" id="PS50043">
    <property type="entry name" value="HTH_LUXR_2"/>
    <property type="match status" value="1"/>
</dbReference>
<dbReference type="Pfam" id="PF00196">
    <property type="entry name" value="GerE"/>
    <property type="match status" value="1"/>
</dbReference>
<dbReference type="GO" id="GO:0003677">
    <property type="term" value="F:DNA binding"/>
    <property type="evidence" value="ECO:0007669"/>
    <property type="project" value="UniProtKB-KW"/>
</dbReference>
<dbReference type="EMBL" id="JACIIV010000037">
    <property type="protein sequence ID" value="MBB6229231.1"/>
    <property type="molecule type" value="Genomic_DNA"/>
</dbReference>
<dbReference type="GO" id="GO:0006355">
    <property type="term" value="P:regulation of DNA-templated transcription"/>
    <property type="evidence" value="ECO:0007669"/>
    <property type="project" value="InterPro"/>
</dbReference>
<gene>
    <name evidence="2" type="ORF">FHS79_003432</name>
</gene>
<evidence type="ECO:0000313" key="2">
    <source>
        <dbReference type="EMBL" id="MBB6229231.1"/>
    </source>
</evidence>
<name>A0A841LC10_9SPHN</name>